<feature type="signal peptide" evidence="11">
    <location>
        <begin position="1"/>
        <end position="20"/>
    </location>
</feature>
<dbReference type="PIRSF" id="PIRSF036421">
    <property type="entry name" value="Tricorn_protease"/>
    <property type="match status" value="1"/>
</dbReference>
<comment type="subcellular location">
    <subcellularLocation>
        <location evidence="1 7">Cytoplasm</location>
    </subcellularLocation>
</comment>
<dbReference type="SUPFAM" id="SSF82171">
    <property type="entry name" value="DPP6 N-terminal domain-like"/>
    <property type="match status" value="1"/>
</dbReference>
<dbReference type="GO" id="GO:0005737">
    <property type="term" value="C:cytoplasm"/>
    <property type="evidence" value="ECO:0007669"/>
    <property type="project" value="UniProtKB-SubCell"/>
</dbReference>
<feature type="coiled-coil region" evidence="9">
    <location>
        <begin position="549"/>
        <end position="576"/>
    </location>
</feature>
<feature type="active site" description="Charge relay system" evidence="8">
    <location>
        <position position="1030"/>
    </location>
</feature>
<evidence type="ECO:0000256" key="9">
    <source>
        <dbReference type="SAM" id="Coils"/>
    </source>
</evidence>
<dbReference type="EMBL" id="CP028136">
    <property type="protein sequence ID" value="AVR45407.1"/>
    <property type="molecule type" value="Genomic_DNA"/>
</dbReference>
<dbReference type="GO" id="GO:0006508">
    <property type="term" value="P:proteolysis"/>
    <property type="evidence" value="ECO:0007669"/>
    <property type="project" value="UniProtKB-UniRule"/>
</dbReference>
<dbReference type="InterPro" id="IPR012393">
    <property type="entry name" value="Tricorn_protease"/>
</dbReference>
<organism evidence="13 14">
    <name type="scientific">Christiangramia fulva</name>
    <dbReference type="NCBI Taxonomy" id="2126553"/>
    <lineage>
        <taxon>Bacteria</taxon>
        <taxon>Pseudomonadati</taxon>
        <taxon>Bacteroidota</taxon>
        <taxon>Flavobacteriia</taxon>
        <taxon>Flavobacteriales</taxon>
        <taxon>Flavobacteriaceae</taxon>
        <taxon>Christiangramia</taxon>
    </lineage>
</organism>
<feature type="active site" description="Nucleophile" evidence="8">
    <location>
        <position position="973"/>
    </location>
</feature>
<evidence type="ECO:0000256" key="2">
    <source>
        <dbReference type="ARBA" id="ARBA00008524"/>
    </source>
</evidence>
<dbReference type="PANTHER" id="PTHR43253:SF1">
    <property type="entry name" value="TRICORN PROTEASE HOMOLOG 2-RELATED"/>
    <property type="match status" value="1"/>
</dbReference>
<dbReference type="PANTHER" id="PTHR43253">
    <property type="entry name" value="TRICORN PROTEASE HOMOLOG 2-RELATED"/>
    <property type="match status" value="1"/>
</dbReference>
<sequence>MKYFFNLPFCIFLFSTYFLSAQVNTQDTRLMTDPAISRDKIAFIYAEDLWVANKDGSNPRRLTVDEGVESFPVFSPDGKSIAFSAEYDGNIDVFIVPTEGGVPKRLTWHPYADIVRDFTPDGKNVLFVSQREVFTNRYAKLFEVNIENGNVEELKIPHGVWASYKADGKKIAYTPLSDRFQQWKHYRGGTHTRIWIYDTDTYEVTEIPKPEEGSNDTQPQWMDGIVYFRSDRNGEFNLFSYDPSSKKVKQLTDFQDFPVLNIGAGNGKVILEKGGYLHVFDPSNGNTQKLTIGIATDLLEVRPRFVSGDQYVRSTTISPTGVRVAMDYRGEIITVPAEKGDPMNITNSSGVHEKYPAWSPDGKTIAYFSDESGEYALHLYDQSENKVVKKVKLNGAGFYAYPHWSPDSKKIAFVDNSRSLYFYDWDKDKVIKVASDVVYTPGVFRELFGDWSHDSNWLAYTILQQTNFEQAFVYSVSEGKSHAISDGYSDVTSPEFDPSGKYLYMLASTDAGPVVNWFDQSSQDMEMNSSFYLVTLQKDVVSPFFKENDVEVIQKKEEEEANKKKAEEDNKEIKAPPLKIDFDGLQYRIVNIPIPAGVYDNLEAPKEGQLYYMQYSHHAQGPGTMKKYDLKERKETEVMPANGYEISANGEKVLYYMDNKFGVTKLGEKPDKPIDLSAVKVKIDPRKEWDDIFDEAWRVNRDYFYDPGMHGVDWPAMKDKYSQFLPDVATRSDLYRVMEWMFSELGVGHHRFSSRGDQLNNPETIKGGLLGADYEVENSRYRIKKIYGGLNWNPDMRSPLTEPGVNVNEGDYIIAVNGENITAKDNLYKYFENTANKIVRLTVSSSANGNNSHVEKVTPVEDEWALRNRDWVEGNIKKVNAATNGQVAYVYVPNTAAAGHEYFKRYFFPQADKKAVIIDERFNGGGQLADYYIDILKRPRQSFWNYRYGIDQKAPSASIQGPKVMLINETAGSGGDYLPWMFRKFNIGTLIGKRTWGGLVGVLGFPEFIDGGSVTAPNVAFYSENGFRVENEGVAPDIEVEQWPKEVINGHDPQLEKAIEVVMEKLKQNPPEEVKRPAYPDKMKKN</sequence>
<dbReference type="GO" id="GO:0008236">
    <property type="term" value="F:serine-type peptidase activity"/>
    <property type="evidence" value="ECO:0007669"/>
    <property type="project" value="UniProtKB-UniRule"/>
</dbReference>
<keyword evidence="14" id="KW-1185">Reference proteome</keyword>
<evidence type="ECO:0000256" key="4">
    <source>
        <dbReference type="ARBA" id="ARBA00022670"/>
    </source>
</evidence>
<keyword evidence="5 7" id="KW-0378">Hydrolase</keyword>
<feature type="region of interest" description="Disordered" evidence="10">
    <location>
        <begin position="1066"/>
        <end position="1086"/>
    </location>
</feature>
<dbReference type="RefSeq" id="WP_107012185.1">
    <property type="nucleotide sequence ID" value="NZ_CP028136.1"/>
</dbReference>
<dbReference type="Pfam" id="PF14685">
    <property type="entry name" value="PDZ_Tricorn"/>
    <property type="match status" value="1"/>
</dbReference>
<keyword evidence="6 7" id="KW-0720">Serine protease</keyword>
<dbReference type="SMART" id="SM00245">
    <property type="entry name" value="TSPc"/>
    <property type="match status" value="1"/>
</dbReference>
<evidence type="ECO:0000256" key="3">
    <source>
        <dbReference type="ARBA" id="ARBA00022490"/>
    </source>
</evidence>
<dbReference type="EC" id="3.4.21.-" evidence="7"/>
<reference evidence="14" key="1">
    <citation type="submission" date="2018-03" db="EMBL/GenBank/DDBJ databases">
        <title>Gramella fulva sp. nov., isolated from a dry surface of tidal flat.</title>
        <authorList>
            <person name="Hwang S.H."/>
            <person name="Hwang W.M."/>
            <person name="Kang K."/>
            <person name="Ahn T.-Y."/>
        </authorList>
    </citation>
    <scope>NUCLEOTIDE SEQUENCE [LARGE SCALE GENOMIC DNA]</scope>
    <source>
        <strain evidence="14">SH35</strain>
    </source>
</reference>
<evidence type="ECO:0000256" key="5">
    <source>
        <dbReference type="ARBA" id="ARBA00022801"/>
    </source>
</evidence>
<dbReference type="Gene3D" id="3.30.750.44">
    <property type="match status" value="1"/>
</dbReference>
<evidence type="ECO:0000256" key="6">
    <source>
        <dbReference type="ARBA" id="ARBA00022825"/>
    </source>
</evidence>
<dbReference type="KEGG" id="grs:C7S20_09060"/>
<keyword evidence="3 7" id="KW-0963">Cytoplasm</keyword>
<evidence type="ECO:0000256" key="1">
    <source>
        <dbReference type="ARBA" id="ARBA00004496"/>
    </source>
</evidence>
<dbReference type="OrthoDB" id="9815657at2"/>
<dbReference type="SUPFAM" id="SSF52096">
    <property type="entry name" value="ClpP/crotonase"/>
    <property type="match status" value="1"/>
</dbReference>
<dbReference type="Gene3D" id="2.120.10.60">
    <property type="entry name" value="Tricorn protease N-terminal domain"/>
    <property type="match status" value="1"/>
</dbReference>
<dbReference type="Pfam" id="PF03572">
    <property type="entry name" value="Peptidase_S41"/>
    <property type="match status" value="1"/>
</dbReference>
<evidence type="ECO:0000256" key="7">
    <source>
        <dbReference type="PIRNR" id="PIRNR036421"/>
    </source>
</evidence>
<dbReference type="InterPro" id="IPR029414">
    <property type="entry name" value="Tricorn_PDZ"/>
</dbReference>
<protein>
    <recommendedName>
        <fullName evidence="7">Tricorn protease homolog</fullName>
        <ecNumber evidence="7">3.4.21.-</ecNumber>
    </recommendedName>
</protein>
<keyword evidence="4 7" id="KW-0645">Protease</keyword>
<evidence type="ECO:0000256" key="11">
    <source>
        <dbReference type="SAM" id="SignalP"/>
    </source>
</evidence>
<dbReference type="Gene3D" id="2.30.42.10">
    <property type="match status" value="1"/>
</dbReference>
<gene>
    <name evidence="13" type="ORF">C7S20_09060</name>
</gene>
<dbReference type="CDD" id="cd07562">
    <property type="entry name" value="Peptidase_S41_TRI"/>
    <property type="match status" value="1"/>
</dbReference>
<feature type="domain" description="Tail specific protease" evidence="12">
    <location>
        <begin position="850"/>
        <end position="1041"/>
    </location>
</feature>
<comment type="similarity">
    <text evidence="2 7">Belongs to the peptidase S41B family.</text>
</comment>
<dbReference type="InterPro" id="IPR029045">
    <property type="entry name" value="ClpP/crotonase-like_dom_sf"/>
</dbReference>
<dbReference type="SUPFAM" id="SSF69304">
    <property type="entry name" value="Tricorn protease N-terminal domain"/>
    <property type="match status" value="1"/>
</dbReference>
<dbReference type="SUPFAM" id="SSF50156">
    <property type="entry name" value="PDZ domain-like"/>
    <property type="match status" value="1"/>
</dbReference>
<dbReference type="Pfam" id="PF26550">
    <property type="entry name" value="Tricorn_2nd"/>
    <property type="match status" value="1"/>
</dbReference>
<feature type="chain" id="PRO_5015334856" description="Tricorn protease homolog" evidence="11">
    <location>
        <begin position="21"/>
        <end position="1086"/>
    </location>
</feature>
<dbReference type="AlphaFoldDB" id="A0A2R3Z551"/>
<proteinExistence type="inferred from homology"/>
<evidence type="ECO:0000259" key="12">
    <source>
        <dbReference type="SMART" id="SM00245"/>
    </source>
</evidence>
<evidence type="ECO:0000313" key="14">
    <source>
        <dbReference type="Proteomes" id="UP000241507"/>
    </source>
</evidence>
<comment type="function">
    <text evidence="7">Degrades oligopeptides.</text>
</comment>
<keyword evidence="11" id="KW-0732">Signal</keyword>
<keyword evidence="9" id="KW-0175">Coiled coil</keyword>
<dbReference type="Pfam" id="PF26549">
    <property type="entry name" value="Tricorn_N"/>
    <property type="match status" value="1"/>
</dbReference>
<dbReference type="Gene3D" id="2.130.10.10">
    <property type="entry name" value="YVTN repeat-like/Quinoprotein amine dehydrogenase"/>
    <property type="match status" value="1"/>
</dbReference>
<dbReference type="InterPro" id="IPR015943">
    <property type="entry name" value="WD40/YVTN_repeat-like_dom_sf"/>
</dbReference>
<dbReference type="InterPro" id="IPR005151">
    <property type="entry name" value="Tail-specific_protease"/>
</dbReference>
<accession>A0A2R3Z551</accession>
<name>A0A2R3Z551_9FLAO</name>
<dbReference type="Gene3D" id="3.90.226.10">
    <property type="entry name" value="2-enoyl-CoA Hydratase, Chain A, domain 1"/>
    <property type="match status" value="1"/>
</dbReference>
<evidence type="ECO:0000313" key="13">
    <source>
        <dbReference type="EMBL" id="AVR45407.1"/>
    </source>
</evidence>
<evidence type="ECO:0000256" key="10">
    <source>
        <dbReference type="SAM" id="MobiDB-lite"/>
    </source>
</evidence>
<dbReference type="InterPro" id="IPR036034">
    <property type="entry name" value="PDZ_sf"/>
</dbReference>
<dbReference type="Proteomes" id="UP000241507">
    <property type="component" value="Chromosome"/>
</dbReference>
<feature type="active site" description="Charge relay system" evidence="8">
    <location>
        <position position="749"/>
    </location>
</feature>
<dbReference type="InterPro" id="IPR028204">
    <property type="entry name" value="Tricorn_C1"/>
</dbReference>
<dbReference type="Pfam" id="PF14684">
    <property type="entry name" value="Tricorn_C1"/>
    <property type="match status" value="1"/>
</dbReference>
<evidence type="ECO:0000256" key="8">
    <source>
        <dbReference type="PIRSR" id="PIRSR036421-1"/>
    </source>
</evidence>